<proteinExistence type="predicted"/>
<name>A0ABN1PF69_9ACTN</name>
<reference evidence="2 3" key="1">
    <citation type="journal article" date="2019" name="Int. J. Syst. Evol. Microbiol.">
        <title>The Global Catalogue of Microorganisms (GCM) 10K type strain sequencing project: providing services to taxonomists for standard genome sequencing and annotation.</title>
        <authorList>
            <consortium name="The Broad Institute Genomics Platform"/>
            <consortium name="The Broad Institute Genome Sequencing Center for Infectious Disease"/>
            <person name="Wu L."/>
            <person name="Ma J."/>
        </authorList>
    </citation>
    <scope>NUCLEOTIDE SEQUENCE [LARGE SCALE GENOMIC DNA]</scope>
    <source>
        <strain evidence="2 3">JCM 11136</strain>
    </source>
</reference>
<feature type="transmembrane region" description="Helical" evidence="1">
    <location>
        <begin position="134"/>
        <end position="153"/>
    </location>
</feature>
<sequence>MIIRLRIVAYAFLLVICVTASAVLSPFNVGVGRSLWSDPQMLDQVLGQWRTVAALAYTSGSTVGYFCAIIAGRLAARWRTPHPRLAYLAAAILGLGQLGASWAAASPTLVKDLEADERWMQIPLDPGLWHHPTVLVAMVLVFATLLLAARLAFDTAVDPPKRGDMLVAASFALIPTAHLAVPLLPVLIGVGPYH</sequence>
<accession>A0ABN1PF69</accession>
<dbReference type="RefSeq" id="WP_343950429.1">
    <property type="nucleotide sequence ID" value="NZ_BAAAHQ010000013.1"/>
</dbReference>
<evidence type="ECO:0000313" key="2">
    <source>
        <dbReference type="EMBL" id="GAA0927287.1"/>
    </source>
</evidence>
<keyword evidence="1" id="KW-0812">Transmembrane</keyword>
<feature type="transmembrane region" description="Helical" evidence="1">
    <location>
        <begin position="7"/>
        <end position="29"/>
    </location>
</feature>
<evidence type="ECO:0000313" key="3">
    <source>
        <dbReference type="Proteomes" id="UP001501578"/>
    </source>
</evidence>
<keyword evidence="1" id="KW-1133">Transmembrane helix</keyword>
<evidence type="ECO:0008006" key="4">
    <source>
        <dbReference type="Google" id="ProtNLM"/>
    </source>
</evidence>
<keyword evidence="3" id="KW-1185">Reference proteome</keyword>
<feature type="transmembrane region" description="Helical" evidence="1">
    <location>
        <begin position="49"/>
        <end position="73"/>
    </location>
</feature>
<protein>
    <recommendedName>
        <fullName evidence="4">DUF1772 domain-containing protein</fullName>
    </recommendedName>
</protein>
<feature type="transmembrane region" description="Helical" evidence="1">
    <location>
        <begin position="165"/>
        <end position="188"/>
    </location>
</feature>
<gene>
    <name evidence="2" type="ORF">GCM10009560_29770</name>
</gene>
<dbReference type="Proteomes" id="UP001501578">
    <property type="component" value="Unassembled WGS sequence"/>
</dbReference>
<organism evidence="2 3">
    <name type="scientific">Nonomuraea longicatena</name>
    <dbReference type="NCBI Taxonomy" id="83682"/>
    <lineage>
        <taxon>Bacteria</taxon>
        <taxon>Bacillati</taxon>
        <taxon>Actinomycetota</taxon>
        <taxon>Actinomycetes</taxon>
        <taxon>Streptosporangiales</taxon>
        <taxon>Streptosporangiaceae</taxon>
        <taxon>Nonomuraea</taxon>
    </lineage>
</organism>
<dbReference type="EMBL" id="BAAAHQ010000013">
    <property type="protein sequence ID" value="GAA0927287.1"/>
    <property type="molecule type" value="Genomic_DNA"/>
</dbReference>
<keyword evidence="1" id="KW-0472">Membrane</keyword>
<feature type="transmembrane region" description="Helical" evidence="1">
    <location>
        <begin position="85"/>
        <end position="105"/>
    </location>
</feature>
<comment type="caution">
    <text evidence="2">The sequence shown here is derived from an EMBL/GenBank/DDBJ whole genome shotgun (WGS) entry which is preliminary data.</text>
</comment>
<evidence type="ECO:0000256" key="1">
    <source>
        <dbReference type="SAM" id="Phobius"/>
    </source>
</evidence>